<sequence length="105" mass="11620">MRHEEVEGSSRSDWGDRKAQMKIYQALTVRHMRRMRRSDSGVITGSRSLSPTVQRDSRSINGGRIDRFVALRKWFGVVVVATTTVAGSSIEDVVAGDLAGGLWLS</sequence>
<organism evidence="2 3">
    <name type="scientific">Ensete ventricosum</name>
    <name type="common">Abyssinian banana</name>
    <name type="synonym">Musa ensete</name>
    <dbReference type="NCBI Taxonomy" id="4639"/>
    <lineage>
        <taxon>Eukaryota</taxon>
        <taxon>Viridiplantae</taxon>
        <taxon>Streptophyta</taxon>
        <taxon>Embryophyta</taxon>
        <taxon>Tracheophyta</taxon>
        <taxon>Spermatophyta</taxon>
        <taxon>Magnoliopsida</taxon>
        <taxon>Liliopsida</taxon>
        <taxon>Zingiberales</taxon>
        <taxon>Musaceae</taxon>
        <taxon>Ensete</taxon>
    </lineage>
</organism>
<protein>
    <submittedName>
        <fullName evidence="2">Uncharacterized protein</fullName>
    </submittedName>
</protein>
<accession>A0A426ZNT9</accession>
<comment type="caution">
    <text evidence="2">The sequence shown here is derived from an EMBL/GenBank/DDBJ whole genome shotgun (WGS) entry which is preliminary data.</text>
</comment>
<dbReference type="AlphaFoldDB" id="A0A426ZNT9"/>
<dbReference type="EMBL" id="AMZH03005739">
    <property type="protein sequence ID" value="RRT65657.1"/>
    <property type="molecule type" value="Genomic_DNA"/>
</dbReference>
<feature type="compositionally biased region" description="Polar residues" evidence="1">
    <location>
        <begin position="41"/>
        <end position="54"/>
    </location>
</feature>
<evidence type="ECO:0000256" key="1">
    <source>
        <dbReference type="SAM" id="MobiDB-lite"/>
    </source>
</evidence>
<evidence type="ECO:0000313" key="2">
    <source>
        <dbReference type="EMBL" id="RRT65657.1"/>
    </source>
</evidence>
<evidence type="ECO:0000313" key="3">
    <source>
        <dbReference type="Proteomes" id="UP000287651"/>
    </source>
</evidence>
<proteinExistence type="predicted"/>
<reference evidence="2 3" key="1">
    <citation type="journal article" date="2014" name="Agronomy (Basel)">
        <title>A Draft Genome Sequence for Ensete ventricosum, the Drought-Tolerant Tree Against Hunger.</title>
        <authorList>
            <person name="Harrison J."/>
            <person name="Moore K.A."/>
            <person name="Paszkiewicz K."/>
            <person name="Jones T."/>
            <person name="Grant M."/>
            <person name="Ambacheew D."/>
            <person name="Muzemil S."/>
            <person name="Studholme D.J."/>
        </authorList>
    </citation>
    <scope>NUCLEOTIDE SEQUENCE [LARGE SCALE GENOMIC DNA]</scope>
</reference>
<name>A0A426ZNT9_ENSVE</name>
<feature type="region of interest" description="Disordered" evidence="1">
    <location>
        <begin position="37"/>
        <end position="56"/>
    </location>
</feature>
<dbReference type="Proteomes" id="UP000287651">
    <property type="component" value="Unassembled WGS sequence"/>
</dbReference>
<gene>
    <name evidence="2" type="ORF">B296_00011420</name>
</gene>